<name>A0A512E119_9PROT</name>
<dbReference type="PANTHER" id="PTHR30565:SF9">
    <property type="entry name" value="PROTEIN YCIF"/>
    <property type="match status" value="1"/>
</dbReference>
<keyword evidence="2" id="KW-1185">Reference proteome</keyword>
<dbReference type="InterPro" id="IPR010287">
    <property type="entry name" value="DUF892_YciF-like"/>
</dbReference>
<dbReference type="EMBL" id="BJYZ01000040">
    <property type="protein sequence ID" value="GEO42389.1"/>
    <property type="molecule type" value="Genomic_DNA"/>
</dbReference>
<proteinExistence type="predicted"/>
<dbReference type="Proteomes" id="UP000321523">
    <property type="component" value="Unassembled WGS sequence"/>
</dbReference>
<dbReference type="Pfam" id="PF05974">
    <property type="entry name" value="DUF892"/>
    <property type="match status" value="1"/>
</dbReference>
<dbReference type="InterPro" id="IPR047114">
    <property type="entry name" value="YciF"/>
</dbReference>
<dbReference type="PANTHER" id="PTHR30565">
    <property type="entry name" value="PROTEIN YCIF"/>
    <property type="match status" value="1"/>
</dbReference>
<evidence type="ECO:0000313" key="2">
    <source>
        <dbReference type="Proteomes" id="UP000321523"/>
    </source>
</evidence>
<comment type="caution">
    <text evidence="1">The sequence shown here is derived from an EMBL/GenBank/DDBJ whole genome shotgun (WGS) entry which is preliminary data.</text>
</comment>
<accession>A0A512E119</accession>
<organism evidence="1 2">
    <name type="scientific">Skermanella aerolata</name>
    <dbReference type="NCBI Taxonomy" id="393310"/>
    <lineage>
        <taxon>Bacteria</taxon>
        <taxon>Pseudomonadati</taxon>
        <taxon>Pseudomonadota</taxon>
        <taxon>Alphaproteobacteria</taxon>
        <taxon>Rhodospirillales</taxon>
        <taxon>Azospirillaceae</taxon>
        <taxon>Skermanella</taxon>
    </lineage>
</organism>
<dbReference type="Gene3D" id="1.20.1260.10">
    <property type="match status" value="1"/>
</dbReference>
<dbReference type="AlphaFoldDB" id="A0A512E119"/>
<protein>
    <submittedName>
        <fullName evidence="1">YciE/YciF family protein</fullName>
    </submittedName>
</protein>
<dbReference type="OrthoDB" id="7273732at2"/>
<dbReference type="SUPFAM" id="SSF47240">
    <property type="entry name" value="Ferritin-like"/>
    <property type="match status" value="1"/>
</dbReference>
<evidence type="ECO:0000313" key="1">
    <source>
        <dbReference type="EMBL" id="GEO42389.1"/>
    </source>
</evidence>
<reference evidence="1 2" key="1">
    <citation type="submission" date="2019-07" db="EMBL/GenBank/DDBJ databases">
        <title>Whole genome shotgun sequence of Skermanella aerolata NBRC 106429.</title>
        <authorList>
            <person name="Hosoyama A."/>
            <person name="Uohara A."/>
            <person name="Ohji S."/>
            <person name="Ichikawa N."/>
        </authorList>
    </citation>
    <scope>NUCLEOTIDE SEQUENCE [LARGE SCALE GENOMIC DNA]</scope>
    <source>
        <strain evidence="1 2">NBRC 106429</strain>
    </source>
</reference>
<dbReference type="RefSeq" id="WP_044435302.1">
    <property type="nucleotide sequence ID" value="NZ_BJYZ01000040.1"/>
</dbReference>
<dbReference type="InterPro" id="IPR012347">
    <property type="entry name" value="Ferritin-like"/>
</dbReference>
<gene>
    <name evidence="1" type="ORF">SAE02_65370</name>
</gene>
<sequence length="171" mass="19170">MTVSSDAARDLFVTGLRNAHALEMQALQIMNRQVERLENYPEVEQALRKHIQETEGQRQRIDEILNQLAESPSTIKEAAMGFMGNMAAIAHAPADDEIIKNMLANHGFENYEIAAYKSLLIMAEAASFTNTTGLQQSLREEQAMAQSVADMIEPVTRKYIQLTLQDTKAKM</sequence>
<dbReference type="InterPro" id="IPR009078">
    <property type="entry name" value="Ferritin-like_SF"/>
</dbReference>